<dbReference type="GO" id="GO:0030151">
    <property type="term" value="F:molybdenum ion binding"/>
    <property type="evidence" value="ECO:0007669"/>
    <property type="project" value="InterPro"/>
</dbReference>
<dbReference type="GO" id="GO:0030170">
    <property type="term" value="F:pyridoxal phosphate binding"/>
    <property type="evidence" value="ECO:0007669"/>
    <property type="project" value="InterPro"/>
</dbReference>
<dbReference type="PANTHER" id="PTHR30212:SF2">
    <property type="entry name" value="PROTEIN YIIM"/>
    <property type="match status" value="1"/>
</dbReference>
<accession>A0A1I2N4G7</accession>
<dbReference type="InterPro" id="IPR052353">
    <property type="entry name" value="Benzoxazolinone_Detox_Enz"/>
</dbReference>
<dbReference type="AlphaFoldDB" id="A0A1I2N4G7"/>
<name>A0A1I2N4G7_9ACTN</name>
<dbReference type="STRING" id="504797.SAMN05421678_103124"/>
<dbReference type="Proteomes" id="UP000199052">
    <property type="component" value="Unassembled WGS sequence"/>
</dbReference>
<dbReference type="PROSITE" id="PS51340">
    <property type="entry name" value="MOSC"/>
    <property type="match status" value="1"/>
</dbReference>
<reference evidence="2 3" key="1">
    <citation type="submission" date="2016-10" db="EMBL/GenBank/DDBJ databases">
        <authorList>
            <person name="de Groot N.N."/>
        </authorList>
    </citation>
    <scope>NUCLEOTIDE SEQUENCE [LARGE SCALE GENOMIC DNA]</scope>
    <source>
        <strain evidence="2 3">CPCC 202808</strain>
    </source>
</reference>
<feature type="domain" description="MOSC" evidence="1">
    <location>
        <begin position="51"/>
        <end position="186"/>
    </location>
</feature>
<dbReference type="InterPro" id="IPR011037">
    <property type="entry name" value="Pyrv_Knase-like_insert_dom_sf"/>
</dbReference>
<dbReference type="Gene3D" id="2.40.33.20">
    <property type="entry name" value="PK beta-barrel domain-like"/>
    <property type="match status" value="1"/>
</dbReference>
<evidence type="ECO:0000313" key="2">
    <source>
        <dbReference type="EMBL" id="SFF96617.1"/>
    </source>
</evidence>
<dbReference type="InterPro" id="IPR005302">
    <property type="entry name" value="MoCF_Sase_C"/>
</dbReference>
<evidence type="ECO:0000259" key="1">
    <source>
        <dbReference type="PROSITE" id="PS51340"/>
    </source>
</evidence>
<dbReference type="Pfam" id="PF03473">
    <property type="entry name" value="MOSC"/>
    <property type="match status" value="1"/>
</dbReference>
<proteinExistence type="predicted"/>
<organism evidence="2 3">
    <name type="scientific">Actinopolymorpha cephalotaxi</name>
    <dbReference type="NCBI Taxonomy" id="504797"/>
    <lineage>
        <taxon>Bacteria</taxon>
        <taxon>Bacillati</taxon>
        <taxon>Actinomycetota</taxon>
        <taxon>Actinomycetes</taxon>
        <taxon>Propionibacteriales</taxon>
        <taxon>Actinopolymorphaceae</taxon>
        <taxon>Actinopolymorpha</taxon>
    </lineage>
</organism>
<dbReference type="PANTHER" id="PTHR30212">
    <property type="entry name" value="PROTEIN YIIM"/>
    <property type="match status" value="1"/>
</dbReference>
<dbReference type="GO" id="GO:0003824">
    <property type="term" value="F:catalytic activity"/>
    <property type="evidence" value="ECO:0007669"/>
    <property type="project" value="InterPro"/>
</dbReference>
<protein>
    <submittedName>
        <fullName evidence="2">MOSC domain-containing protein YiiM</fullName>
    </submittedName>
</protein>
<evidence type="ECO:0000313" key="3">
    <source>
        <dbReference type="Proteomes" id="UP000199052"/>
    </source>
</evidence>
<dbReference type="SUPFAM" id="SSF50800">
    <property type="entry name" value="PK beta-barrel domain-like"/>
    <property type="match status" value="1"/>
</dbReference>
<sequence>MTEPKAVAVPGRVAAMAHVLSVNVGAPKPNPHKDVGTTGIDKLPVTEPVDVRAPGPKHGGQGSGLVGDFIGDRENHGGDDQAVYAYAREDLDHWQRVLGRELRSGSFGENLTTIGVDVNGARIGERWRIGSTVLEVAVPRIPCSTFVGWLAERGWIKTFTRGALPGAYLRVVTPGQVRTGDEVVVLDRPDHDVTIALTFRALTLEPDLLPKLLAADALPAGVRDRVRRRQGYQLDDEAAQD</sequence>
<dbReference type="EMBL" id="FOOI01000003">
    <property type="protein sequence ID" value="SFF96617.1"/>
    <property type="molecule type" value="Genomic_DNA"/>
</dbReference>
<gene>
    <name evidence="2" type="ORF">SAMN05421678_103124</name>
</gene>